<dbReference type="InterPro" id="IPR000994">
    <property type="entry name" value="Pept_M24"/>
</dbReference>
<dbReference type="GO" id="GO:0004177">
    <property type="term" value="F:aminopeptidase activity"/>
    <property type="evidence" value="ECO:0007669"/>
    <property type="project" value="UniProtKB-KW"/>
</dbReference>
<dbReference type="SUPFAM" id="SSF55920">
    <property type="entry name" value="Creatinase/aminopeptidase"/>
    <property type="match status" value="1"/>
</dbReference>
<reference evidence="2" key="1">
    <citation type="journal article" date="2020" name="mSystems">
        <title>Genome- and Community-Level Interaction Insights into Carbon Utilization and Element Cycling Functions of Hydrothermarchaeota in Hydrothermal Sediment.</title>
        <authorList>
            <person name="Zhou Z."/>
            <person name="Liu Y."/>
            <person name="Xu W."/>
            <person name="Pan J."/>
            <person name="Luo Z.H."/>
            <person name="Li M."/>
        </authorList>
    </citation>
    <scope>NUCLEOTIDE SEQUENCE [LARGE SCALE GENOMIC DNA]</scope>
    <source>
        <strain evidence="2">SpSt-289</strain>
    </source>
</reference>
<proteinExistence type="predicted"/>
<dbReference type="InterPro" id="IPR036005">
    <property type="entry name" value="Creatinase/aminopeptidase-like"/>
</dbReference>
<dbReference type="SUPFAM" id="SSF53092">
    <property type="entry name" value="Creatinase/prolidase N-terminal domain"/>
    <property type="match status" value="1"/>
</dbReference>
<gene>
    <name evidence="2" type="ORF">ENQ20_00725</name>
</gene>
<dbReference type="InterPro" id="IPR050659">
    <property type="entry name" value="Peptidase_M24B"/>
</dbReference>
<protein>
    <submittedName>
        <fullName evidence="2">Aminopeptidase P family protein</fullName>
    </submittedName>
</protein>
<evidence type="ECO:0000313" key="2">
    <source>
        <dbReference type="EMBL" id="HDX29998.1"/>
    </source>
</evidence>
<keyword evidence="2" id="KW-0378">Hydrolase</keyword>
<feature type="domain" description="Peptidase M24" evidence="1">
    <location>
        <begin position="158"/>
        <end position="387"/>
    </location>
</feature>
<dbReference type="PANTHER" id="PTHR46112">
    <property type="entry name" value="AMINOPEPTIDASE"/>
    <property type="match status" value="1"/>
</dbReference>
<dbReference type="PANTHER" id="PTHR46112:SF3">
    <property type="entry name" value="AMINOPEPTIDASE YPDF"/>
    <property type="match status" value="1"/>
</dbReference>
<dbReference type="Gene3D" id="3.40.350.10">
    <property type="entry name" value="Creatinase/prolidase N-terminal domain"/>
    <property type="match status" value="1"/>
</dbReference>
<dbReference type="AlphaFoldDB" id="A0A7C1FM09"/>
<accession>A0A7C1FM09</accession>
<evidence type="ECO:0000259" key="1">
    <source>
        <dbReference type="Pfam" id="PF00557"/>
    </source>
</evidence>
<dbReference type="Pfam" id="PF00557">
    <property type="entry name" value="Peptidase_M24"/>
    <property type="match status" value="1"/>
</dbReference>
<sequence length="411" mass="45225">MKLETIQDYLARHQIDGWLLYDFRGSNPIALYVAGLTSSGSRRWFLWIPAQGEPRWLIHAIEGSTFRTVRRELAGEIFTYAGWRELETKLAALVRSPRGAAQCIAMEYSPFNAIPYVSLVDAGMKELVERVTGAQIVSSADLVQLVQAVLSETQIASHRRAAAVCLAAKDAAFEFLRSCLAGGTTTTEYAVQQVIVDFLRNRGMEFDHPAIVAVNSNAADPHYAPTAEMHAAIHPGDMVLIDLWARETQTPLDCYADITWCAYCGAEPPAKAREIFEVVIAGRDAAVRFMQERLSAGEPLHGYEVDDVCRGVIAAAGYGDAFFHRTGHSLGVTGHYNGVNIDNLETQDRRRLIPGVLFTIEPGIYLPGFDFDGSGRHLGLGIRSEINCLAMEHGVETTTLPLQTEIIPLMT</sequence>
<organism evidence="2">
    <name type="scientific">Caldilinea aerophila</name>
    <dbReference type="NCBI Taxonomy" id="133453"/>
    <lineage>
        <taxon>Bacteria</taxon>
        <taxon>Bacillati</taxon>
        <taxon>Chloroflexota</taxon>
        <taxon>Caldilineae</taxon>
        <taxon>Caldilineales</taxon>
        <taxon>Caldilineaceae</taxon>
        <taxon>Caldilinea</taxon>
    </lineage>
</organism>
<name>A0A7C1FM09_9CHLR</name>
<keyword evidence="2" id="KW-0645">Protease</keyword>
<comment type="caution">
    <text evidence="2">The sequence shown here is derived from an EMBL/GenBank/DDBJ whole genome shotgun (WGS) entry which is preliminary data.</text>
</comment>
<dbReference type="Gene3D" id="3.90.230.10">
    <property type="entry name" value="Creatinase/methionine aminopeptidase superfamily"/>
    <property type="match status" value="1"/>
</dbReference>
<keyword evidence="2" id="KW-0031">Aminopeptidase</keyword>
<dbReference type="InterPro" id="IPR029149">
    <property type="entry name" value="Creatin/AminoP/Spt16_N"/>
</dbReference>
<dbReference type="EMBL" id="DSMG01000006">
    <property type="protein sequence ID" value="HDX29998.1"/>
    <property type="molecule type" value="Genomic_DNA"/>
</dbReference>